<dbReference type="GO" id="GO:0008270">
    <property type="term" value="F:zinc ion binding"/>
    <property type="evidence" value="ECO:0007669"/>
    <property type="project" value="InterPro"/>
</dbReference>
<protein>
    <recommendedName>
        <fullName evidence="2">CCHC-type domain-containing protein</fullName>
    </recommendedName>
</protein>
<dbReference type="InterPro" id="IPR001878">
    <property type="entry name" value="Znf_CCHC"/>
</dbReference>
<dbReference type="EMBL" id="OV170222">
    <property type="protein sequence ID" value="CAH0720868.1"/>
    <property type="molecule type" value="Genomic_DNA"/>
</dbReference>
<feature type="domain" description="CCHC-type" evidence="2">
    <location>
        <begin position="244"/>
        <end position="260"/>
    </location>
</feature>
<evidence type="ECO:0000256" key="1">
    <source>
        <dbReference type="SAM" id="MobiDB-lite"/>
    </source>
</evidence>
<feature type="non-terminal residue" evidence="3">
    <location>
        <position position="308"/>
    </location>
</feature>
<accession>A0A8J9VE75</accession>
<dbReference type="SMART" id="SM00343">
    <property type="entry name" value="ZnF_C2HC"/>
    <property type="match status" value="2"/>
</dbReference>
<dbReference type="InterPro" id="IPR005162">
    <property type="entry name" value="Retrotrans_gag_dom"/>
</dbReference>
<dbReference type="Proteomes" id="UP000838878">
    <property type="component" value="Chromosome 2"/>
</dbReference>
<feature type="compositionally biased region" description="Low complexity" evidence="1">
    <location>
        <begin position="267"/>
        <end position="287"/>
    </location>
</feature>
<organism evidence="3 4">
    <name type="scientific">Brenthis ino</name>
    <name type="common">lesser marbled fritillary</name>
    <dbReference type="NCBI Taxonomy" id="405034"/>
    <lineage>
        <taxon>Eukaryota</taxon>
        <taxon>Metazoa</taxon>
        <taxon>Ecdysozoa</taxon>
        <taxon>Arthropoda</taxon>
        <taxon>Hexapoda</taxon>
        <taxon>Insecta</taxon>
        <taxon>Pterygota</taxon>
        <taxon>Neoptera</taxon>
        <taxon>Endopterygota</taxon>
        <taxon>Lepidoptera</taxon>
        <taxon>Glossata</taxon>
        <taxon>Ditrysia</taxon>
        <taxon>Papilionoidea</taxon>
        <taxon>Nymphalidae</taxon>
        <taxon>Heliconiinae</taxon>
        <taxon>Argynnini</taxon>
        <taxon>Brenthis</taxon>
    </lineage>
</organism>
<dbReference type="AlphaFoldDB" id="A0A8J9VE75"/>
<reference evidence="3" key="1">
    <citation type="submission" date="2021-12" db="EMBL/GenBank/DDBJ databases">
        <authorList>
            <person name="Martin H S."/>
        </authorList>
    </citation>
    <scope>NUCLEOTIDE SEQUENCE</scope>
</reference>
<feature type="domain" description="CCHC-type" evidence="2">
    <location>
        <begin position="206"/>
        <end position="222"/>
    </location>
</feature>
<dbReference type="PANTHER" id="PTHR33223:SF6">
    <property type="entry name" value="CCHC-TYPE DOMAIN-CONTAINING PROTEIN"/>
    <property type="match status" value="1"/>
</dbReference>
<name>A0A8J9VE75_9NEOP</name>
<evidence type="ECO:0000313" key="4">
    <source>
        <dbReference type="Proteomes" id="UP000838878"/>
    </source>
</evidence>
<dbReference type="OrthoDB" id="8193998at2759"/>
<dbReference type="GO" id="GO:0003676">
    <property type="term" value="F:nucleic acid binding"/>
    <property type="evidence" value="ECO:0007669"/>
    <property type="project" value="InterPro"/>
</dbReference>
<evidence type="ECO:0000259" key="2">
    <source>
        <dbReference type="SMART" id="SM00343"/>
    </source>
</evidence>
<gene>
    <name evidence="3" type="ORF">BINO364_LOCUS7039</name>
</gene>
<proteinExistence type="predicted"/>
<dbReference type="PANTHER" id="PTHR33223">
    <property type="entry name" value="CCHC-TYPE DOMAIN-CONTAINING PROTEIN"/>
    <property type="match status" value="1"/>
</dbReference>
<keyword evidence="4" id="KW-1185">Reference proteome</keyword>
<feature type="region of interest" description="Disordered" evidence="1">
    <location>
        <begin position="267"/>
        <end position="308"/>
    </location>
</feature>
<dbReference type="SUPFAM" id="SSF57756">
    <property type="entry name" value="Retrovirus zinc finger-like domains"/>
    <property type="match status" value="1"/>
</dbReference>
<dbReference type="InterPro" id="IPR036875">
    <property type="entry name" value="Znf_CCHC_sf"/>
</dbReference>
<dbReference type="Pfam" id="PF03732">
    <property type="entry name" value="Retrotrans_gag"/>
    <property type="match status" value="1"/>
</dbReference>
<dbReference type="Pfam" id="PF00098">
    <property type="entry name" value="zf-CCHC"/>
    <property type="match status" value="1"/>
</dbReference>
<dbReference type="Gene3D" id="4.10.60.10">
    <property type="entry name" value="Zinc finger, CCHC-type"/>
    <property type="match status" value="1"/>
</dbReference>
<evidence type="ECO:0000313" key="3">
    <source>
        <dbReference type="EMBL" id="CAH0720868.1"/>
    </source>
</evidence>
<sequence>MNSEDKFSGGFIDISLAERMINKYDGDKSNLHVFIDNCNNAFALLNPVYKIAFISVVLSKIEGNIRSTLLNRSFTSWENLKQHLLENYSEKRTFAQWQLELNSCRQGNNESITKYSSRVENCYIKLIKSLDPKLTKEAREANVELLKNQALNIFISGLLPQLHILLKSQKPLTFEDAVSIAISEEQEIKSRQEMNVRQNYNPGIKRCTNCNKLGHLAHHCRNQPMIIQMHTNHTNNHTNNHIPSCFNCKKKGHIAKDCWNNQNNRYNRPSNGWNHDNNNNRQTNNRSNENKPLNTNGPRPAANPRTTN</sequence>